<dbReference type="AlphaFoldDB" id="A0A1A9HTH9"/>
<evidence type="ECO:0000313" key="2">
    <source>
        <dbReference type="Proteomes" id="UP000078162"/>
    </source>
</evidence>
<evidence type="ECO:0000313" key="1">
    <source>
        <dbReference type="EMBL" id="ANH78300.1"/>
    </source>
</evidence>
<organism evidence="1 2">
    <name type="scientific">Candidatus Chlamydia sanziniae</name>
    <dbReference type="NCBI Taxonomy" id="1806891"/>
    <lineage>
        <taxon>Bacteria</taxon>
        <taxon>Pseudomonadati</taxon>
        <taxon>Chlamydiota</taxon>
        <taxon>Chlamydiia</taxon>
        <taxon>Chlamydiales</taxon>
        <taxon>Chlamydiaceae</taxon>
        <taxon>Chlamydia/Chlamydophila group</taxon>
        <taxon>Chlamydia</taxon>
    </lineage>
</organism>
<accession>A0A1A9HTH9</accession>
<dbReference type="PATRIC" id="fig|1806891.3.peg.124"/>
<reference evidence="2" key="1">
    <citation type="submission" date="2016-03" db="EMBL/GenBank/DDBJ databases">
        <title>Culture-independent genomics supports pathogen discovery for uncultivable bacteria within the genus Chlamydia.</title>
        <authorList>
            <person name="Taylor-Brown A."/>
            <person name="Bachmann N.L."/>
            <person name="Borel N."/>
            <person name="Polkinghorne A."/>
        </authorList>
    </citation>
    <scope>NUCLEOTIDE SEQUENCE [LARGE SCALE GENOMIC DNA]</scope>
    <source>
        <strain evidence="2">2742-308</strain>
    </source>
</reference>
<evidence type="ECO:0008006" key="3">
    <source>
        <dbReference type="Google" id="ProtNLM"/>
    </source>
</evidence>
<name>A0A1A9HTH9_9CHLA</name>
<dbReference type="Proteomes" id="UP000078162">
    <property type="component" value="Chromosome"/>
</dbReference>
<dbReference type="STRING" id="1806891.Cs308_0129"/>
<keyword evidence="2" id="KW-1185">Reference proteome</keyword>
<protein>
    <recommendedName>
        <fullName evidence="3">Lipoprotein</fullName>
    </recommendedName>
</protein>
<dbReference type="EMBL" id="CP014639">
    <property type="protein sequence ID" value="ANH78300.1"/>
    <property type="molecule type" value="Genomic_DNA"/>
</dbReference>
<sequence length="41" mass="4761">MSLLKKNAIFTILFLVKCSTSLFLLSGEVKQFKELFYDTNE</sequence>
<gene>
    <name evidence="1" type="ORF">Cs308_0129</name>
</gene>
<proteinExistence type="predicted"/>
<dbReference type="KEGG" id="csaz:Cs308_0129"/>